<gene>
    <name evidence="10 13" type="primary">glgB</name>
    <name evidence="13" type="ORF">MTUNDRAET4_1285</name>
</gene>
<dbReference type="InterPro" id="IPR044143">
    <property type="entry name" value="GlgB_N_E_set_prok"/>
</dbReference>
<evidence type="ECO:0000259" key="12">
    <source>
        <dbReference type="SMART" id="SM00642"/>
    </source>
</evidence>
<comment type="similarity">
    <text evidence="4 10">Belongs to the glycosyl hydrolase 13 family. GlgB subfamily.</text>
</comment>
<evidence type="ECO:0000256" key="9">
    <source>
        <dbReference type="ARBA" id="ARBA00023277"/>
    </source>
</evidence>
<dbReference type="GO" id="GO:0043169">
    <property type="term" value="F:cation binding"/>
    <property type="evidence" value="ECO:0007669"/>
    <property type="project" value="InterPro"/>
</dbReference>
<dbReference type="FunFam" id="3.20.20.80:FF:000003">
    <property type="entry name" value="1,4-alpha-glucan branching enzyme GlgB"/>
    <property type="match status" value="1"/>
</dbReference>
<dbReference type="GO" id="GO:0005829">
    <property type="term" value="C:cytosol"/>
    <property type="evidence" value="ECO:0007669"/>
    <property type="project" value="TreeGrafter"/>
</dbReference>
<dbReference type="CDD" id="cd11322">
    <property type="entry name" value="AmyAc_Glg_BE"/>
    <property type="match status" value="1"/>
</dbReference>
<dbReference type="HAMAP" id="MF_00685">
    <property type="entry name" value="GlgB"/>
    <property type="match status" value="1"/>
</dbReference>
<feature type="active site" description="Nucleophile" evidence="10 11">
    <location>
        <position position="419"/>
    </location>
</feature>
<dbReference type="Gene3D" id="2.60.40.1180">
    <property type="entry name" value="Golgi alpha-mannosidase II"/>
    <property type="match status" value="1"/>
</dbReference>
<dbReference type="InterPro" id="IPR013783">
    <property type="entry name" value="Ig-like_fold"/>
</dbReference>
<dbReference type="GO" id="GO:0003844">
    <property type="term" value="F:1,4-alpha-glucan branching enzyme activity"/>
    <property type="evidence" value="ECO:0007669"/>
    <property type="project" value="UniProtKB-UniRule"/>
</dbReference>
<protein>
    <recommendedName>
        <fullName evidence="10">1,4-alpha-glucan branching enzyme GlgB</fullName>
        <ecNumber evidence="10">2.4.1.18</ecNumber>
    </recommendedName>
    <alternativeName>
        <fullName evidence="10">1,4-alpha-D-glucan:1,4-alpha-D-glucan 6-glucosyl-transferase</fullName>
    </alternativeName>
    <alternativeName>
        <fullName evidence="10">Alpha-(1-&gt;4)-glucan branching enzyme</fullName>
    </alternativeName>
    <alternativeName>
        <fullName evidence="10">Glycogen branching enzyme</fullName>
        <shortName evidence="10">BE</shortName>
    </alternativeName>
</protein>
<dbReference type="Gene3D" id="2.60.40.10">
    <property type="entry name" value="Immunoglobulins"/>
    <property type="match status" value="2"/>
</dbReference>
<dbReference type="InterPro" id="IPR013780">
    <property type="entry name" value="Glyco_hydro_b"/>
</dbReference>
<dbReference type="UniPathway" id="UPA00164"/>
<evidence type="ECO:0000256" key="1">
    <source>
        <dbReference type="ARBA" id="ARBA00000826"/>
    </source>
</evidence>
<evidence type="ECO:0000256" key="7">
    <source>
        <dbReference type="ARBA" id="ARBA00022679"/>
    </source>
</evidence>
<evidence type="ECO:0000256" key="8">
    <source>
        <dbReference type="ARBA" id="ARBA00023056"/>
    </source>
</evidence>
<dbReference type="GO" id="GO:0004553">
    <property type="term" value="F:hydrolase activity, hydrolyzing O-glycosyl compounds"/>
    <property type="evidence" value="ECO:0007669"/>
    <property type="project" value="InterPro"/>
</dbReference>
<dbReference type="Pfam" id="PF02922">
    <property type="entry name" value="CBM_48"/>
    <property type="match status" value="1"/>
</dbReference>
<dbReference type="InterPro" id="IPR037439">
    <property type="entry name" value="Branching_enzy"/>
</dbReference>
<dbReference type="GO" id="GO:0005978">
    <property type="term" value="P:glycogen biosynthetic process"/>
    <property type="evidence" value="ECO:0007669"/>
    <property type="project" value="UniProtKB-UniRule"/>
</dbReference>
<dbReference type="SUPFAM" id="SSF81296">
    <property type="entry name" value="E set domains"/>
    <property type="match status" value="2"/>
</dbReference>
<dbReference type="AlphaFoldDB" id="A0A4U8YYL1"/>
<evidence type="ECO:0000256" key="3">
    <source>
        <dbReference type="ARBA" id="ARBA00004964"/>
    </source>
</evidence>
<feature type="active site" description="Proton donor" evidence="10 11">
    <location>
        <position position="472"/>
    </location>
</feature>
<dbReference type="PIRSF" id="PIRSF000463">
    <property type="entry name" value="GlgB"/>
    <property type="match status" value="1"/>
</dbReference>
<dbReference type="SUPFAM" id="SSF51011">
    <property type="entry name" value="Glycosyl hydrolase domain"/>
    <property type="match status" value="1"/>
</dbReference>
<keyword evidence="5 10" id="KW-0321">Glycogen metabolism</keyword>
<dbReference type="FunFam" id="2.60.40.1180:FF:000002">
    <property type="entry name" value="1,4-alpha-glucan branching enzyme GlgB"/>
    <property type="match status" value="1"/>
</dbReference>
<dbReference type="InterPro" id="IPR006048">
    <property type="entry name" value="A-amylase/branching_C"/>
</dbReference>
<comment type="pathway">
    <text evidence="3 10">Glycan biosynthesis; glycogen biosynthesis.</text>
</comment>
<dbReference type="InterPro" id="IPR006407">
    <property type="entry name" value="GlgB"/>
</dbReference>
<dbReference type="PANTHER" id="PTHR43651:SF3">
    <property type="entry name" value="1,4-ALPHA-GLUCAN-BRANCHING ENZYME"/>
    <property type="match status" value="1"/>
</dbReference>
<evidence type="ECO:0000313" key="13">
    <source>
        <dbReference type="EMBL" id="VFU08178.1"/>
    </source>
</evidence>
<evidence type="ECO:0000256" key="2">
    <source>
        <dbReference type="ARBA" id="ARBA00002953"/>
    </source>
</evidence>
<dbReference type="InterPro" id="IPR006047">
    <property type="entry name" value="GH13_cat_dom"/>
</dbReference>
<keyword evidence="6 10" id="KW-0328">Glycosyltransferase</keyword>
<organism evidence="13 14">
    <name type="scientific">Methylocella tundrae</name>
    <dbReference type="NCBI Taxonomy" id="227605"/>
    <lineage>
        <taxon>Bacteria</taxon>
        <taxon>Pseudomonadati</taxon>
        <taxon>Pseudomonadota</taxon>
        <taxon>Alphaproteobacteria</taxon>
        <taxon>Hyphomicrobiales</taxon>
        <taxon>Beijerinckiaceae</taxon>
        <taxon>Methylocella</taxon>
    </lineage>
</organism>
<dbReference type="Proteomes" id="UP000294360">
    <property type="component" value="Chromosome"/>
</dbReference>
<dbReference type="NCBIfam" id="NF003811">
    <property type="entry name" value="PRK05402.1"/>
    <property type="match status" value="1"/>
</dbReference>
<dbReference type="InterPro" id="IPR017853">
    <property type="entry name" value="GH"/>
</dbReference>
<dbReference type="SMART" id="SM00642">
    <property type="entry name" value="Aamy"/>
    <property type="match status" value="1"/>
</dbReference>
<dbReference type="InterPro" id="IPR014756">
    <property type="entry name" value="Ig_E-set"/>
</dbReference>
<evidence type="ECO:0000256" key="6">
    <source>
        <dbReference type="ARBA" id="ARBA00022676"/>
    </source>
</evidence>
<dbReference type="SUPFAM" id="SSF51445">
    <property type="entry name" value="(Trans)glycosidases"/>
    <property type="match status" value="1"/>
</dbReference>
<dbReference type="Gene3D" id="3.20.20.80">
    <property type="entry name" value="Glycosidases"/>
    <property type="match status" value="1"/>
</dbReference>
<keyword evidence="8 10" id="KW-0320">Glycogen biosynthesis</keyword>
<keyword evidence="7 10" id="KW-0808">Transferase</keyword>
<comment type="catalytic activity">
    <reaction evidence="1 10">
        <text>Transfers a segment of a (1-&gt;4)-alpha-D-glucan chain to a primary hydroxy group in a similar glucan chain.</text>
        <dbReference type="EC" id="2.4.1.18"/>
    </reaction>
</comment>
<evidence type="ECO:0000256" key="5">
    <source>
        <dbReference type="ARBA" id="ARBA00022600"/>
    </source>
</evidence>
<dbReference type="InterPro" id="IPR054169">
    <property type="entry name" value="GlgB_N"/>
</dbReference>
<feature type="domain" description="Glycosyl hydrolase family 13 catalytic" evidence="12">
    <location>
        <begin position="262"/>
        <end position="622"/>
    </location>
</feature>
<dbReference type="Pfam" id="PF02806">
    <property type="entry name" value="Alpha-amylase_C"/>
    <property type="match status" value="1"/>
</dbReference>
<evidence type="ECO:0000256" key="10">
    <source>
        <dbReference type="HAMAP-Rule" id="MF_00685"/>
    </source>
</evidence>
<dbReference type="EMBL" id="LR536450">
    <property type="protein sequence ID" value="VFU08178.1"/>
    <property type="molecule type" value="Genomic_DNA"/>
</dbReference>
<evidence type="ECO:0000256" key="4">
    <source>
        <dbReference type="ARBA" id="ARBA00009000"/>
    </source>
</evidence>
<keyword evidence="9 10" id="KW-0119">Carbohydrate metabolism</keyword>
<comment type="function">
    <text evidence="2 10">Catalyzes the formation of the alpha-1,6-glucosidic linkages in glycogen by scission of a 1,4-alpha-linked oligosaccharide from growing alpha-1,4-glucan chains and the subsequent attachment of the oligosaccharide to the alpha-1,6 position.</text>
</comment>
<dbReference type="Pfam" id="PF22019">
    <property type="entry name" value="GlgB_N"/>
    <property type="match status" value="1"/>
</dbReference>
<dbReference type="KEGG" id="mtun:MTUNDRAET4_1285"/>
<evidence type="ECO:0000313" key="14">
    <source>
        <dbReference type="Proteomes" id="UP000294360"/>
    </source>
</evidence>
<dbReference type="NCBIfam" id="NF008967">
    <property type="entry name" value="PRK12313.1"/>
    <property type="match status" value="1"/>
</dbReference>
<dbReference type="PANTHER" id="PTHR43651">
    <property type="entry name" value="1,4-ALPHA-GLUCAN-BRANCHING ENZYME"/>
    <property type="match status" value="1"/>
</dbReference>
<accession>A0A4U8YYL1</accession>
<name>A0A4U8YYL1_METTU</name>
<dbReference type="NCBIfam" id="TIGR01515">
    <property type="entry name" value="branching_enzym"/>
    <property type="match status" value="1"/>
</dbReference>
<dbReference type="CDD" id="cd02855">
    <property type="entry name" value="E_set_GBE_prok_N"/>
    <property type="match status" value="1"/>
</dbReference>
<dbReference type="InterPro" id="IPR004193">
    <property type="entry name" value="Glyco_hydro_13_N"/>
</dbReference>
<comment type="subunit">
    <text evidence="10">Monomer.</text>
</comment>
<proteinExistence type="inferred from homology"/>
<sequence length="740" mass="82627">MRMGHDANIIATRPCWQISDADVEAILRARHNDPFAILGAHKVAQGVVIRAFAPHAEKLAALIDDGEAVALEARGGGFFEGLAQGRTAPPRYRLEASNAGGSWSFIDPYALPPVLGEMDDYLLVEGTHRLLYQRLGAHLMRLEGVDGVHFAVWAPHAARVSVVGDFNGWDGRLHQMRKRVDSGLWEIFAPDVIEGTAYKYEIISRDGRLLPLKADPVGFAGELRPSTASLVARTDKFTWSDADYLDHRRNGEAWRQPMTILEAHLGSWRRGEGGRFLTYDELAEQLIPYAVDLGFTHLELMPISEHPLDASSGYQPIGLFAPTRRFGDPAGFARFVDKAHAAGLAIILDWVPAHFPTDVHGLALFDGQPLYEHADPRRGFHPDWNTAIYDFGRREVAGFLAANALFWLDRYHIDGLRVDAVASMLYLDYSRNPGEWLPNPDGSNDNRDAVGFLKRFNELVYETYPGVVTLAEESTAWAGVSAPTSSGGLGFGFKWNMGFMHDTLEYMEIDPIHRRWHHDKMTFGLIYAFSENFVLPLSHDEVTHGKGSLLSKMSGDDWQMFANLRAYYGYMWGHPGKKLLFMGQEFAQRREWSEEGELDWRLLDAPAHKGVQTLIRDLNRLHRSLRALHLRDSEPGCFAWIIGDDRDQSVFAFARFGEAGDPPVVVINNFTPEPRHNYTVGLPRAGIWREFLNTDATVYGGSGVGNFGSITARDVPAHGQPASAQVTLPPLATLYFVPEA</sequence>
<reference evidence="13 14" key="1">
    <citation type="submission" date="2019-03" db="EMBL/GenBank/DDBJ databases">
        <authorList>
            <person name="Kox A.R. M."/>
        </authorList>
    </citation>
    <scope>NUCLEOTIDE SEQUENCE [LARGE SCALE GENOMIC DNA]</scope>
    <source>
        <strain evidence="13">MTUNDRAET4 annotated genome</strain>
    </source>
</reference>
<evidence type="ECO:0000256" key="11">
    <source>
        <dbReference type="PIRSR" id="PIRSR000463-1"/>
    </source>
</evidence>
<dbReference type="EC" id="2.4.1.18" evidence="10"/>
<dbReference type="FunFam" id="2.60.40.10:FF:000169">
    <property type="entry name" value="1,4-alpha-glucan branching enzyme GlgB"/>
    <property type="match status" value="1"/>
</dbReference>